<dbReference type="AlphaFoldDB" id="A0A4D7BK39"/>
<dbReference type="KEGG" id="pstg:E8M01_30150"/>
<proteinExistence type="predicted"/>
<evidence type="ECO:0000313" key="3">
    <source>
        <dbReference type="Proteomes" id="UP000298781"/>
    </source>
</evidence>
<dbReference type="Proteomes" id="UP000298781">
    <property type="component" value="Chromosome"/>
</dbReference>
<organism evidence="2 3">
    <name type="scientific">Phreatobacter stygius</name>
    <dbReference type="NCBI Taxonomy" id="1940610"/>
    <lineage>
        <taxon>Bacteria</taxon>
        <taxon>Pseudomonadati</taxon>
        <taxon>Pseudomonadota</taxon>
        <taxon>Alphaproteobacteria</taxon>
        <taxon>Hyphomicrobiales</taxon>
        <taxon>Phreatobacteraceae</taxon>
        <taxon>Phreatobacter</taxon>
    </lineage>
</organism>
<dbReference type="EMBL" id="CP039690">
    <property type="protein sequence ID" value="QCI68122.1"/>
    <property type="molecule type" value="Genomic_DNA"/>
</dbReference>
<evidence type="ECO:0000313" key="2">
    <source>
        <dbReference type="EMBL" id="QCI68122.1"/>
    </source>
</evidence>
<reference evidence="2 3" key="1">
    <citation type="submission" date="2019-04" db="EMBL/GenBank/DDBJ databases">
        <title>Phreatobacter aquaticus sp. nov.</title>
        <authorList>
            <person name="Choi A."/>
        </authorList>
    </citation>
    <scope>NUCLEOTIDE SEQUENCE [LARGE SCALE GENOMIC DNA]</scope>
    <source>
        <strain evidence="2 3">KCTC 52518</strain>
    </source>
</reference>
<dbReference type="Pfam" id="PF06568">
    <property type="entry name" value="YjiS-like"/>
    <property type="match status" value="1"/>
</dbReference>
<evidence type="ECO:0000259" key="1">
    <source>
        <dbReference type="Pfam" id="PF06568"/>
    </source>
</evidence>
<keyword evidence="3" id="KW-1185">Reference proteome</keyword>
<dbReference type="OrthoDB" id="8098811at2"/>
<accession>A0A4D7BK39</accession>
<name>A0A4D7BK39_9HYPH</name>
<dbReference type="InterPro" id="IPR009506">
    <property type="entry name" value="YjiS-like"/>
</dbReference>
<feature type="domain" description="YjiS-like" evidence="1">
    <location>
        <begin position="28"/>
        <end position="58"/>
    </location>
</feature>
<sequence>MSDLHYATIGTTGTASNGFGQAVRAGVHAIMRRYARARARRTLAELSDAQLEDAGIDRTVARGNRPVLEVDAALMRNLMSMR</sequence>
<gene>
    <name evidence="2" type="ORF">E8M01_30150</name>
</gene>
<protein>
    <submittedName>
        <fullName evidence="2">DUF1127 domain-containing protein</fullName>
    </submittedName>
</protein>